<evidence type="ECO:0000313" key="2">
    <source>
        <dbReference type="EMBL" id="MED6292260.1"/>
    </source>
</evidence>
<comment type="caution">
    <text evidence="2">The sequence shown here is derived from an EMBL/GenBank/DDBJ whole genome shotgun (WGS) entry which is preliminary data.</text>
</comment>
<keyword evidence="3" id="KW-1185">Reference proteome</keyword>
<name>A0ABU7F1R7_9TELE</name>
<accession>A0ABU7F1R7</accession>
<reference evidence="2 3" key="1">
    <citation type="submission" date="2021-06" db="EMBL/GenBank/DDBJ databases">
        <authorList>
            <person name="Palmer J.M."/>
        </authorList>
    </citation>
    <scope>NUCLEOTIDE SEQUENCE [LARGE SCALE GENOMIC DNA]</scope>
    <source>
        <strain evidence="2 3">CL_MEX2019</strain>
        <tissue evidence="2">Muscle</tissue>
    </source>
</reference>
<feature type="region of interest" description="Disordered" evidence="1">
    <location>
        <begin position="91"/>
        <end position="116"/>
    </location>
</feature>
<sequence length="116" mass="12831">MIHFAVESECEHGDDRNSYPCEEVWLSPLLGVTLSSKSSDCYFKTAVHLVIIYLPTYLPTYLSIHPSIHPHIYTGHFSNLEMPQVSSQWHMPGIPPEEGVQEASGIDAQATSTGSS</sequence>
<protein>
    <submittedName>
        <fullName evidence="2">Uncharacterized protein</fullName>
    </submittedName>
</protein>
<proteinExistence type="predicted"/>
<dbReference type="Proteomes" id="UP001352852">
    <property type="component" value="Unassembled WGS sequence"/>
</dbReference>
<evidence type="ECO:0000256" key="1">
    <source>
        <dbReference type="SAM" id="MobiDB-lite"/>
    </source>
</evidence>
<gene>
    <name evidence="2" type="ORF">CHARACLAT_032059</name>
</gene>
<evidence type="ECO:0000313" key="3">
    <source>
        <dbReference type="Proteomes" id="UP001352852"/>
    </source>
</evidence>
<dbReference type="EMBL" id="JAHUTJ010071080">
    <property type="protein sequence ID" value="MED6292260.1"/>
    <property type="molecule type" value="Genomic_DNA"/>
</dbReference>
<organism evidence="2 3">
    <name type="scientific">Characodon lateralis</name>
    <dbReference type="NCBI Taxonomy" id="208331"/>
    <lineage>
        <taxon>Eukaryota</taxon>
        <taxon>Metazoa</taxon>
        <taxon>Chordata</taxon>
        <taxon>Craniata</taxon>
        <taxon>Vertebrata</taxon>
        <taxon>Euteleostomi</taxon>
        <taxon>Actinopterygii</taxon>
        <taxon>Neopterygii</taxon>
        <taxon>Teleostei</taxon>
        <taxon>Neoteleostei</taxon>
        <taxon>Acanthomorphata</taxon>
        <taxon>Ovalentaria</taxon>
        <taxon>Atherinomorphae</taxon>
        <taxon>Cyprinodontiformes</taxon>
        <taxon>Goodeidae</taxon>
        <taxon>Characodon</taxon>
    </lineage>
</organism>